<evidence type="ECO:0000256" key="1">
    <source>
        <dbReference type="ARBA" id="ARBA00023015"/>
    </source>
</evidence>
<keyword evidence="3" id="KW-0804">Transcription</keyword>
<reference evidence="5 6" key="1">
    <citation type="submission" date="2019-02" db="EMBL/GenBank/DDBJ databases">
        <title>Planctomycetal bacteria perform biofilm scaping via a novel small molecule.</title>
        <authorList>
            <person name="Jeske O."/>
            <person name="Boedeker C."/>
            <person name="Wiegand S."/>
            <person name="Breitling P."/>
            <person name="Kallscheuer N."/>
            <person name="Jogler M."/>
            <person name="Rohde M."/>
            <person name="Petersen J."/>
            <person name="Medema M.H."/>
            <person name="Surup F."/>
            <person name="Jogler C."/>
        </authorList>
    </citation>
    <scope>NUCLEOTIDE SEQUENCE [LARGE SCALE GENOMIC DNA]</scope>
    <source>
        <strain evidence="5 6">Mal15</strain>
    </source>
</reference>
<dbReference type="Proteomes" id="UP000321353">
    <property type="component" value="Chromosome"/>
</dbReference>
<dbReference type="SMART" id="SM00342">
    <property type="entry name" value="HTH_ARAC"/>
    <property type="match status" value="1"/>
</dbReference>
<dbReference type="PROSITE" id="PS01124">
    <property type="entry name" value="HTH_ARAC_FAMILY_2"/>
    <property type="match status" value="1"/>
</dbReference>
<accession>A0A5B9M8Z6</accession>
<dbReference type="PANTHER" id="PTHR43280:SF2">
    <property type="entry name" value="HTH-TYPE TRANSCRIPTIONAL REGULATOR EXSA"/>
    <property type="match status" value="1"/>
</dbReference>
<dbReference type="SUPFAM" id="SSF46689">
    <property type="entry name" value="Homeodomain-like"/>
    <property type="match status" value="1"/>
</dbReference>
<dbReference type="Pfam" id="PF13377">
    <property type="entry name" value="Peripla_BP_3"/>
    <property type="match status" value="1"/>
</dbReference>
<evidence type="ECO:0000256" key="3">
    <source>
        <dbReference type="ARBA" id="ARBA00023163"/>
    </source>
</evidence>
<sequence>MGIPTTSKPIPSARKIISGLVKIAVLIQASNNFNRRIILGASAYSRMHGGWDFLYPATSINGLQFPKGEVSLPEGWDGDGILFRGTSDALWSKVQDAGCPAVNVSWRGLNYDQSVSVVADPAMCGEMVASYIASKQFQVFGYVGVPHWQGYPSVLFDTIQNILGPDLLVFEFPDRQTYRTGLRQKLCQWVQELPKPIGIVTWSTDQARILISICLSRGISIPDEVSIVTCEYDELSAALAPISISGVFQNPNQVGFEAAKTLHGIMSGRSPAPPIGLVPPVDVIERESSKVVAFYDVFTQNCMRLIDQNLAQGINATKLASEMDVSRRTLEIKLARTLDKSPSAVINEFKLRKAKRLLSDTNLFLDDIARRTGFSSPSAFTRFFKRNLGCAPSKYRAVHASGDFGVA</sequence>
<dbReference type="InterPro" id="IPR020449">
    <property type="entry name" value="Tscrpt_reg_AraC-type_HTH"/>
</dbReference>
<dbReference type="GO" id="GO:0003700">
    <property type="term" value="F:DNA-binding transcription factor activity"/>
    <property type="evidence" value="ECO:0007669"/>
    <property type="project" value="InterPro"/>
</dbReference>
<feature type="domain" description="HTH araC/xylS-type" evidence="4">
    <location>
        <begin position="300"/>
        <end position="398"/>
    </location>
</feature>
<dbReference type="AlphaFoldDB" id="A0A5B9M8Z6"/>
<evidence type="ECO:0000313" key="5">
    <source>
        <dbReference type="EMBL" id="QEF97109.1"/>
    </source>
</evidence>
<name>A0A5B9M8Z6_9BACT</name>
<keyword evidence="1" id="KW-0805">Transcription regulation</keyword>
<keyword evidence="2" id="KW-0238">DNA-binding</keyword>
<dbReference type="Gene3D" id="1.10.10.60">
    <property type="entry name" value="Homeodomain-like"/>
    <property type="match status" value="1"/>
</dbReference>
<dbReference type="EMBL" id="CP036264">
    <property type="protein sequence ID" value="QEF97109.1"/>
    <property type="molecule type" value="Genomic_DNA"/>
</dbReference>
<dbReference type="PANTHER" id="PTHR43280">
    <property type="entry name" value="ARAC-FAMILY TRANSCRIPTIONAL REGULATOR"/>
    <property type="match status" value="1"/>
</dbReference>
<evidence type="ECO:0000313" key="6">
    <source>
        <dbReference type="Proteomes" id="UP000321353"/>
    </source>
</evidence>
<dbReference type="InterPro" id="IPR018062">
    <property type="entry name" value="HTH_AraC-typ_CS"/>
</dbReference>
<gene>
    <name evidence="5" type="primary">xylR_1</name>
    <name evidence="5" type="ORF">Mal15_11450</name>
</gene>
<evidence type="ECO:0000259" key="4">
    <source>
        <dbReference type="PROSITE" id="PS01124"/>
    </source>
</evidence>
<keyword evidence="6" id="KW-1185">Reference proteome</keyword>
<dbReference type="Pfam" id="PF12833">
    <property type="entry name" value="HTH_18"/>
    <property type="match status" value="1"/>
</dbReference>
<evidence type="ECO:0000256" key="2">
    <source>
        <dbReference type="ARBA" id="ARBA00023125"/>
    </source>
</evidence>
<dbReference type="KEGG" id="smam:Mal15_11450"/>
<protein>
    <submittedName>
        <fullName evidence="5">Xylose operon regulatory protein</fullName>
    </submittedName>
</protein>
<dbReference type="InterPro" id="IPR028082">
    <property type="entry name" value="Peripla_BP_I"/>
</dbReference>
<dbReference type="SUPFAM" id="SSF53822">
    <property type="entry name" value="Periplasmic binding protein-like I"/>
    <property type="match status" value="1"/>
</dbReference>
<dbReference type="PROSITE" id="PS00041">
    <property type="entry name" value="HTH_ARAC_FAMILY_1"/>
    <property type="match status" value="1"/>
</dbReference>
<organism evidence="5 6">
    <name type="scientific">Stieleria maiorica</name>
    <dbReference type="NCBI Taxonomy" id="2795974"/>
    <lineage>
        <taxon>Bacteria</taxon>
        <taxon>Pseudomonadati</taxon>
        <taxon>Planctomycetota</taxon>
        <taxon>Planctomycetia</taxon>
        <taxon>Pirellulales</taxon>
        <taxon>Pirellulaceae</taxon>
        <taxon>Stieleria</taxon>
    </lineage>
</organism>
<dbReference type="PRINTS" id="PR00032">
    <property type="entry name" value="HTHARAC"/>
</dbReference>
<proteinExistence type="predicted"/>
<dbReference type="InterPro" id="IPR046335">
    <property type="entry name" value="LacI/GalR-like_sensor"/>
</dbReference>
<dbReference type="Gene3D" id="3.40.50.2300">
    <property type="match status" value="2"/>
</dbReference>
<dbReference type="InterPro" id="IPR018060">
    <property type="entry name" value="HTH_AraC"/>
</dbReference>
<dbReference type="GO" id="GO:0043565">
    <property type="term" value="F:sequence-specific DNA binding"/>
    <property type="evidence" value="ECO:0007669"/>
    <property type="project" value="InterPro"/>
</dbReference>
<dbReference type="InterPro" id="IPR009057">
    <property type="entry name" value="Homeodomain-like_sf"/>
</dbReference>